<dbReference type="PANTHER" id="PTHR11360">
    <property type="entry name" value="MONOCARBOXYLATE TRANSPORTER"/>
    <property type="match status" value="1"/>
</dbReference>
<proteinExistence type="predicted"/>
<dbReference type="AlphaFoldDB" id="A0A2P8HCM7"/>
<evidence type="ECO:0000256" key="3">
    <source>
        <dbReference type="ARBA" id="ARBA00022692"/>
    </source>
</evidence>
<organism evidence="8 9">
    <name type="scientific">Salsuginibacillus halophilus</name>
    <dbReference type="NCBI Taxonomy" id="517424"/>
    <lineage>
        <taxon>Bacteria</taxon>
        <taxon>Bacillati</taxon>
        <taxon>Bacillota</taxon>
        <taxon>Bacilli</taxon>
        <taxon>Bacillales</taxon>
        <taxon>Bacillaceae</taxon>
        <taxon>Salsuginibacillus</taxon>
    </lineage>
</organism>
<reference evidence="8 9" key="1">
    <citation type="submission" date="2018-03" db="EMBL/GenBank/DDBJ databases">
        <title>Genomic Encyclopedia of Type Strains, Phase III (KMG-III): the genomes of soil and plant-associated and newly described type strains.</title>
        <authorList>
            <person name="Whitman W."/>
        </authorList>
    </citation>
    <scope>NUCLEOTIDE SEQUENCE [LARGE SCALE GENOMIC DNA]</scope>
    <source>
        <strain evidence="8 9">CGMCC 1.07653</strain>
    </source>
</reference>
<evidence type="ECO:0000313" key="8">
    <source>
        <dbReference type="EMBL" id="PSL43994.1"/>
    </source>
</evidence>
<evidence type="ECO:0000313" key="9">
    <source>
        <dbReference type="Proteomes" id="UP000242310"/>
    </source>
</evidence>
<dbReference type="OrthoDB" id="182417at2"/>
<accession>A0A2P8HCM7</accession>
<dbReference type="InterPro" id="IPR011701">
    <property type="entry name" value="MFS"/>
</dbReference>
<feature type="domain" description="Major facilitator superfamily (MFS) profile" evidence="7">
    <location>
        <begin position="23"/>
        <end position="426"/>
    </location>
</feature>
<keyword evidence="3 6" id="KW-0812">Transmembrane</keyword>
<comment type="subcellular location">
    <subcellularLocation>
        <location evidence="1">Cell membrane</location>
        <topology evidence="1">Multi-pass membrane protein</topology>
    </subcellularLocation>
</comment>
<evidence type="ECO:0000256" key="5">
    <source>
        <dbReference type="ARBA" id="ARBA00023136"/>
    </source>
</evidence>
<comment type="caution">
    <text evidence="8">The sequence shown here is derived from an EMBL/GenBank/DDBJ whole genome shotgun (WGS) entry which is preliminary data.</text>
</comment>
<evidence type="ECO:0000256" key="1">
    <source>
        <dbReference type="ARBA" id="ARBA00004651"/>
    </source>
</evidence>
<evidence type="ECO:0000259" key="7">
    <source>
        <dbReference type="PROSITE" id="PS50850"/>
    </source>
</evidence>
<keyword evidence="2" id="KW-0813">Transport</keyword>
<dbReference type="InterPro" id="IPR050327">
    <property type="entry name" value="Proton-linked_MCT"/>
</dbReference>
<feature type="transmembrane region" description="Helical" evidence="6">
    <location>
        <begin position="63"/>
        <end position="82"/>
    </location>
</feature>
<dbReference type="Pfam" id="PF07690">
    <property type="entry name" value="MFS_1"/>
    <property type="match status" value="1"/>
</dbReference>
<evidence type="ECO:0000256" key="4">
    <source>
        <dbReference type="ARBA" id="ARBA00022989"/>
    </source>
</evidence>
<protein>
    <submittedName>
        <fullName evidence="8">Sugar phosphate permease</fullName>
    </submittedName>
</protein>
<keyword evidence="9" id="KW-1185">Reference proteome</keyword>
<feature type="transmembrane region" description="Helical" evidence="6">
    <location>
        <begin position="180"/>
        <end position="199"/>
    </location>
</feature>
<keyword evidence="5 6" id="KW-0472">Membrane</keyword>
<dbReference type="InterPro" id="IPR020846">
    <property type="entry name" value="MFS_dom"/>
</dbReference>
<feature type="transmembrane region" description="Helical" evidence="6">
    <location>
        <begin position="16"/>
        <end position="35"/>
    </location>
</feature>
<dbReference type="SUPFAM" id="SSF103473">
    <property type="entry name" value="MFS general substrate transporter"/>
    <property type="match status" value="1"/>
</dbReference>
<feature type="transmembrane region" description="Helical" evidence="6">
    <location>
        <begin position="148"/>
        <end position="168"/>
    </location>
</feature>
<dbReference type="PROSITE" id="PS50850">
    <property type="entry name" value="MFS"/>
    <property type="match status" value="1"/>
</dbReference>
<feature type="transmembrane region" description="Helical" evidence="6">
    <location>
        <begin position="247"/>
        <end position="270"/>
    </location>
</feature>
<dbReference type="GO" id="GO:0022857">
    <property type="term" value="F:transmembrane transporter activity"/>
    <property type="evidence" value="ECO:0007669"/>
    <property type="project" value="InterPro"/>
</dbReference>
<feature type="transmembrane region" description="Helical" evidence="6">
    <location>
        <begin position="374"/>
        <end position="394"/>
    </location>
</feature>
<dbReference type="Gene3D" id="1.20.1250.20">
    <property type="entry name" value="MFS general substrate transporter like domains"/>
    <property type="match status" value="2"/>
</dbReference>
<feature type="transmembrane region" description="Helical" evidence="6">
    <location>
        <begin position="400"/>
        <end position="421"/>
    </location>
</feature>
<dbReference type="RefSeq" id="WP_106589099.1">
    <property type="nucleotide sequence ID" value="NZ_PYAV01000009.1"/>
</dbReference>
<dbReference type="GO" id="GO:0005886">
    <property type="term" value="C:plasma membrane"/>
    <property type="evidence" value="ECO:0007669"/>
    <property type="project" value="UniProtKB-SubCell"/>
</dbReference>
<evidence type="ECO:0000256" key="2">
    <source>
        <dbReference type="ARBA" id="ARBA00022448"/>
    </source>
</evidence>
<sequence length="429" mass="47312">MAQNRSEADKLPVNPPFFYGWIIVAVAALTVFFSGPGQTYSISVFIDAYVDDLGWSRTTISSLYSVATLGAGFTLFLIGRLVDKKGQRMMTAVIGTLLALACFWNAILIGPVMMFIGFFMLRLFGQGSMTLIPNTLIPQWFDQLRGRAISFMTLGGLVSAAALPPMNLFLINSFGWRSAWMFWGIMLLLLFVPAAWFFIRNRPQNVGLLPDDAGAGKEGKELADAENHAQAQFDASFTLQDALHTKAFWFILFCAAVPSLVNTGITFHLFSIMAEREIPRTATAFLLSLMPIAAFTFTLVSGFIVERVAPRKLFAAAFLLKSLLLVWLVFADALWAVGLYVILWGVFEGTTKICNNIIWPNYFGLAHLGRLRSLATTAIVIGSALGPLPFGYAFDVFNSYNEILLLMILLTATAMILAYAAKPPLKQEQ</sequence>
<dbReference type="Proteomes" id="UP000242310">
    <property type="component" value="Unassembled WGS sequence"/>
</dbReference>
<dbReference type="InterPro" id="IPR036259">
    <property type="entry name" value="MFS_trans_sf"/>
</dbReference>
<dbReference type="EMBL" id="PYAV01000009">
    <property type="protein sequence ID" value="PSL43994.1"/>
    <property type="molecule type" value="Genomic_DNA"/>
</dbReference>
<keyword evidence="4 6" id="KW-1133">Transmembrane helix</keyword>
<gene>
    <name evidence="8" type="ORF">B0H94_10951</name>
</gene>
<evidence type="ECO:0000256" key="6">
    <source>
        <dbReference type="SAM" id="Phobius"/>
    </source>
</evidence>
<feature type="transmembrane region" description="Helical" evidence="6">
    <location>
        <begin position="282"/>
        <end position="304"/>
    </location>
</feature>
<name>A0A2P8HCM7_9BACI</name>
<dbReference type="PANTHER" id="PTHR11360:SF308">
    <property type="entry name" value="BLL3089 PROTEIN"/>
    <property type="match status" value="1"/>
</dbReference>
<feature type="transmembrane region" description="Helical" evidence="6">
    <location>
        <begin position="324"/>
        <end position="347"/>
    </location>
</feature>
<feature type="transmembrane region" description="Helical" evidence="6">
    <location>
        <begin position="94"/>
        <end position="121"/>
    </location>
</feature>